<comment type="caution">
    <text evidence="1">The sequence shown here is derived from an EMBL/GenBank/DDBJ whole genome shotgun (WGS) entry which is preliminary data.</text>
</comment>
<proteinExistence type="predicted"/>
<reference evidence="1 2" key="2">
    <citation type="journal article" date="2022" name="Mol. Ecol. Resour.">
        <title>The genomes of chicory, endive, great burdock and yacon provide insights into Asteraceae paleo-polyploidization history and plant inulin production.</title>
        <authorList>
            <person name="Fan W."/>
            <person name="Wang S."/>
            <person name="Wang H."/>
            <person name="Wang A."/>
            <person name="Jiang F."/>
            <person name="Liu H."/>
            <person name="Zhao H."/>
            <person name="Xu D."/>
            <person name="Zhang Y."/>
        </authorList>
    </citation>
    <scope>NUCLEOTIDE SEQUENCE [LARGE SCALE GENOMIC DNA]</scope>
    <source>
        <strain evidence="2">cv. Niubang</strain>
    </source>
</reference>
<evidence type="ECO:0000313" key="2">
    <source>
        <dbReference type="Proteomes" id="UP001055879"/>
    </source>
</evidence>
<gene>
    <name evidence="1" type="ORF">L6452_17076</name>
</gene>
<evidence type="ECO:0000313" key="1">
    <source>
        <dbReference type="EMBL" id="KAI3728439.1"/>
    </source>
</evidence>
<sequence length="581" mass="65416">MKTPFIKVRGLGLYRDSKRDRQAIQRSIAQLDELSQASQDMQDMRDCYDSLLSAAAGTTNNAYEFSESLQEMGDCLLAKTALSDDEDSGRVLLMLGKVQFDIQKLIDNYRSHISQTITVPSESLLNELRVVEDMKKQCDEKRMTYEVMKTQYDKGRSKSSKGEYVSSRQLQSAWDEFDEHATLFILRMKSLKRGQSRSLLTQAARHHAAQMCFFRKALKSLEAIEPHVKSTTEQQHIDYHFSGLEDDDRDSVFLTDDENDEDESDDYYDEVEDGENVQMNEVSSSRNSMELDNEDLTFSQVGSMNSTQVLQANTYRKPFLSTGIKSAPLSAETTFDPNERYQPRKLNTYVLPTPLEKSSAPSRTETQHPQQIPPTNTNMWHSLPLEQKKYENIFRKEKTSRPIVSNDSKPTPVAEAHSSSVQVDSGSASTSKKIKRDVFSGPLMDKIKRDAFSGPLIGGFQPKKPLLSTSGSIGSTANHLPFSGPLFRTTLTRPSEVNNSSVQLPMIRELHELPRPPANLASKKTSKVGFSAPLVTFKGDTDDAVYTLPLPSSKSQRETWKLRGDEAKVSPPLSPISFRNF</sequence>
<dbReference type="EMBL" id="CM042051">
    <property type="protein sequence ID" value="KAI3728439.1"/>
    <property type="molecule type" value="Genomic_DNA"/>
</dbReference>
<keyword evidence="2" id="KW-1185">Reference proteome</keyword>
<protein>
    <submittedName>
        <fullName evidence="1">Uncharacterized protein</fullName>
    </submittedName>
</protein>
<accession>A0ACB9C2L1</accession>
<dbReference type="Proteomes" id="UP001055879">
    <property type="component" value="Linkage Group LG05"/>
</dbReference>
<reference evidence="2" key="1">
    <citation type="journal article" date="2022" name="Mol. Ecol. Resour.">
        <title>The genomes of chicory, endive, great burdock and yacon provide insights into Asteraceae palaeo-polyploidization history and plant inulin production.</title>
        <authorList>
            <person name="Fan W."/>
            <person name="Wang S."/>
            <person name="Wang H."/>
            <person name="Wang A."/>
            <person name="Jiang F."/>
            <person name="Liu H."/>
            <person name="Zhao H."/>
            <person name="Xu D."/>
            <person name="Zhang Y."/>
        </authorList>
    </citation>
    <scope>NUCLEOTIDE SEQUENCE [LARGE SCALE GENOMIC DNA]</scope>
    <source>
        <strain evidence="2">cv. Niubang</strain>
    </source>
</reference>
<name>A0ACB9C2L1_ARCLA</name>
<organism evidence="1 2">
    <name type="scientific">Arctium lappa</name>
    <name type="common">Greater burdock</name>
    <name type="synonym">Lappa major</name>
    <dbReference type="NCBI Taxonomy" id="4217"/>
    <lineage>
        <taxon>Eukaryota</taxon>
        <taxon>Viridiplantae</taxon>
        <taxon>Streptophyta</taxon>
        <taxon>Embryophyta</taxon>
        <taxon>Tracheophyta</taxon>
        <taxon>Spermatophyta</taxon>
        <taxon>Magnoliopsida</taxon>
        <taxon>eudicotyledons</taxon>
        <taxon>Gunneridae</taxon>
        <taxon>Pentapetalae</taxon>
        <taxon>asterids</taxon>
        <taxon>campanulids</taxon>
        <taxon>Asterales</taxon>
        <taxon>Asteraceae</taxon>
        <taxon>Carduoideae</taxon>
        <taxon>Cardueae</taxon>
        <taxon>Arctiinae</taxon>
        <taxon>Arctium</taxon>
    </lineage>
</organism>